<feature type="compositionally biased region" description="Basic residues" evidence="1">
    <location>
        <begin position="350"/>
        <end position="367"/>
    </location>
</feature>
<evidence type="ECO:0000256" key="1">
    <source>
        <dbReference type="SAM" id="MobiDB-lite"/>
    </source>
</evidence>
<dbReference type="AlphaFoldDB" id="A0A3L8E2L1"/>
<dbReference type="EMBL" id="QOIP01000001">
    <property type="protein sequence ID" value="RLU26762.1"/>
    <property type="molecule type" value="Genomic_DNA"/>
</dbReference>
<evidence type="ECO:0008006" key="4">
    <source>
        <dbReference type="Google" id="ProtNLM"/>
    </source>
</evidence>
<feature type="region of interest" description="Disordered" evidence="1">
    <location>
        <begin position="309"/>
        <end position="415"/>
    </location>
</feature>
<gene>
    <name evidence="3" type="ORF">DMN91_000559</name>
</gene>
<feature type="compositionally biased region" description="Basic and acidic residues" evidence="1">
    <location>
        <begin position="368"/>
        <end position="377"/>
    </location>
</feature>
<comment type="caution">
    <text evidence="3">The sequence shown here is derived from an EMBL/GenBank/DDBJ whole genome shotgun (WGS) entry which is preliminary data.</text>
</comment>
<reference evidence="3" key="2">
    <citation type="submission" date="2018-07" db="EMBL/GenBank/DDBJ databases">
        <authorList>
            <person name="Mckenzie S.K."/>
            <person name="Kronauer D.J.C."/>
        </authorList>
    </citation>
    <scope>NUCLEOTIDE SEQUENCE</scope>
    <source>
        <strain evidence="3">Clonal line C1</strain>
    </source>
</reference>
<keyword evidence="2" id="KW-0812">Transmembrane</keyword>
<keyword evidence="2" id="KW-1133">Transmembrane helix</keyword>
<feature type="compositionally biased region" description="Low complexity" evidence="1">
    <location>
        <begin position="398"/>
        <end position="415"/>
    </location>
</feature>
<feature type="transmembrane region" description="Helical" evidence="2">
    <location>
        <begin position="122"/>
        <end position="147"/>
    </location>
</feature>
<reference evidence="3" key="1">
    <citation type="journal article" date="2018" name="Genome Res.">
        <title>The genomic architecture and molecular evolution of ant odorant receptors.</title>
        <authorList>
            <person name="McKenzie S.K."/>
            <person name="Kronauer D.J.C."/>
        </authorList>
    </citation>
    <scope>NUCLEOTIDE SEQUENCE [LARGE SCALE GENOMIC DNA]</scope>
    <source>
        <strain evidence="3">Clonal line C1</strain>
    </source>
</reference>
<accession>A0A3L8E2L1</accession>
<proteinExistence type="predicted"/>
<organism evidence="3">
    <name type="scientific">Ooceraea biroi</name>
    <name type="common">Clonal raider ant</name>
    <name type="synonym">Cerapachys biroi</name>
    <dbReference type="NCBI Taxonomy" id="2015173"/>
    <lineage>
        <taxon>Eukaryota</taxon>
        <taxon>Metazoa</taxon>
        <taxon>Ecdysozoa</taxon>
        <taxon>Arthropoda</taxon>
        <taxon>Hexapoda</taxon>
        <taxon>Insecta</taxon>
        <taxon>Pterygota</taxon>
        <taxon>Neoptera</taxon>
        <taxon>Endopterygota</taxon>
        <taxon>Hymenoptera</taxon>
        <taxon>Apocrita</taxon>
        <taxon>Aculeata</taxon>
        <taxon>Formicoidea</taxon>
        <taxon>Formicidae</taxon>
        <taxon>Dorylinae</taxon>
        <taxon>Ooceraea</taxon>
    </lineage>
</organism>
<feature type="compositionally biased region" description="Polar residues" evidence="1">
    <location>
        <begin position="378"/>
        <end position="387"/>
    </location>
</feature>
<keyword evidence="2" id="KW-0472">Membrane</keyword>
<name>A0A3L8E2L1_OOCBI</name>
<dbReference type="Proteomes" id="UP000279307">
    <property type="component" value="Chromosome 1"/>
</dbReference>
<evidence type="ECO:0000256" key="2">
    <source>
        <dbReference type="SAM" id="Phobius"/>
    </source>
</evidence>
<dbReference type="OrthoDB" id="8067855at2759"/>
<evidence type="ECO:0000313" key="3">
    <source>
        <dbReference type="EMBL" id="RLU26762.1"/>
    </source>
</evidence>
<sequence>MESCTNQGLMHAGNCSMEDMSVTVAGTTTTSTNTVYPSVNDMDWFAGVAEEELLYYTGMSNDIDSLWAVVGSFVPPPPRPPYLPEESIATDGLTTCDLCSWAWRNDRHSFSLDGTLEAPGELGWVLTLVIVSLISAGIGAVVMMTLLHCRRIKSGGGRASCCGVGVEDTNVPDASGPAGAGGTGSGVAVIPDRPPLELDKLPPYHDVAPSPGHNVWSWLGSRRGGGTPGVVTTPLSLPQHRRAMNLPVENHYTHMQTDEALYAELDSQAASYASDLQLQMRGSSTYGTTSGGQDDEYHELDAARLHRHYGGSDRSLQTDTLHTRHSKRIQEPDYEMYENGPSTPVPPGQHQHHHHHHHHHNHHHHHQELRIGSRNSEHPSYQNTAYTGSDAEPDGPTLSSAPSSAYYSDLSSNSANHQMPTTVVSSTTTAVVTATTTMTTTTAAVATTTSLHLNPQNLDVPQYRLAAINENTVPSDYI</sequence>
<protein>
    <recommendedName>
        <fullName evidence="4">TSC22 domain family protein 1</fullName>
    </recommendedName>
</protein>